<evidence type="ECO:0000256" key="3">
    <source>
        <dbReference type="ARBA" id="ARBA00004991"/>
    </source>
</evidence>
<dbReference type="FunCoup" id="A0A165EBC1">
    <property type="interactions" value="614"/>
</dbReference>
<accession>A0A165EBC1</accession>
<dbReference type="InterPro" id="IPR050087">
    <property type="entry name" value="AON_synthase_class-II"/>
</dbReference>
<dbReference type="PANTHER" id="PTHR13693">
    <property type="entry name" value="CLASS II AMINOTRANSFERASE/8-AMINO-7-OXONONANOATE SYNTHASE"/>
    <property type="match status" value="1"/>
</dbReference>
<evidence type="ECO:0000313" key="13">
    <source>
        <dbReference type="Proteomes" id="UP000076842"/>
    </source>
</evidence>
<dbReference type="GO" id="GO:0004758">
    <property type="term" value="F:serine C-palmitoyltransferase activity"/>
    <property type="evidence" value="ECO:0007669"/>
    <property type="project" value="TreeGrafter"/>
</dbReference>
<evidence type="ECO:0000256" key="9">
    <source>
        <dbReference type="ARBA" id="ARBA00023098"/>
    </source>
</evidence>
<dbReference type="STRING" id="1353952.A0A165EBC1"/>
<comment type="similarity">
    <text evidence="4">Belongs to the class-II pyridoxal-phosphate-dependent aminotransferase family.</text>
</comment>
<dbReference type="OrthoDB" id="3168162at2759"/>
<evidence type="ECO:0000313" key="12">
    <source>
        <dbReference type="EMBL" id="KZT54486.1"/>
    </source>
</evidence>
<keyword evidence="7" id="KW-0663">Pyridoxal phosphate</keyword>
<dbReference type="Gene3D" id="3.90.1150.10">
    <property type="entry name" value="Aspartate Aminotransferase, domain 1"/>
    <property type="match status" value="1"/>
</dbReference>
<evidence type="ECO:0000259" key="11">
    <source>
        <dbReference type="Pfam" id="PF00155"/>
    </source>
</evidence>
<evidence type="ECO:0000256" key="5">
    <source>
        <dbReference type="ARBA" id="ARBA00013220"/>
    </source>
</evidence>
<comment type="pathway">
    <text evidence="3">Sphingolipid metabolism.</text>
</comment>
<dbReference type="GO" id="GO:0046513">
    <property type="term" value="P:ceramide biosynthetic process"/>
    <property type="evidence" value="ECO:0007669"/>
    <property type="project" value="TreeGrafter"/>
</dbReference>
<dbReference type="EMBL" id="KV424013">
    <property type="protein sequence ID" value="KZT54486.1"/>
    <property type="molecule type" value="Genomic_DNA"/>
</dbReference>
<gene>
    <name evidence="12" type="ORF">CALCODRAFT_438553</name>
</gene>
<organism evidence="12 13">
    <name type="scientific">Calocera cornea HHB12733</name>
    <dbReference type="NCBI Taxonomy" id="1353952"/>
    <lineage>
        <taxon>Eukaryota</taxon>
        <taxon>Fungi</taxon>
        <taxon>Dikarya</taxon>
        <taxon>Basidiomycota</taxon>
        <taxon>Agaricomycotina</taxon>
        <taxon>Dacrymycetes</taxon>
        <taxon>Dacrymycetales</taxon>
        <taxon>Dacrymycetaceae</taxon>
        <taxon>Calocera</taxon>
    </lineage>
</organism>
<dbReference type="GO" id="GO:0046512">
    <property type="term" value="P:sphingosine biosynthetic process"/>
    <property type="evidence" value="ECO:0007669"/>
    <property type="project" value="TreeGrafter"/>
</dbReference>
<dbReference type="EC" id="2.3.1.50" evidence="5"/>
<dbReference type="SUPFAM" id="SSF53383">
    <property type="entry name" value="PLP-dependent transferases"/>
    <property type="match status" value="1"/>
</dbReference>
<name>A0A165EBC1_9BASI</name>
<dbReference type="InParanoid" id="A0A165EBC1"/>
<dbReference type="GO" id="GO:0016020">
    <property type="term" value="C:membrane"/>
    <property type="evidence" value="ECO:0007669"/>
    <property type="project" value="GOC"/>
</dbReference>
<proteinExistence type="inferred from homology"/>
<dbReference type="AlphaFoldDB" id="A0A165EBC1"/>
<evidence type="ECO:0000256" key="1">
    <source>
        <dbReference type="ARBA" id="ARBA00001933"/>
    </source>
</evidence>
<keyword evidence="9" id="KW-0443">Lipid metabolism</keyword>
<evidence type="ECO:0000256" key="2">
    <source>
        <dbReference type="ARBA" id="ARBA00004760"/>
    </source>
</evidence>
<dbReference type="GO" id="GO:0030170">
    <property type="term" value="F:pyridoxal phosphate binding"/>
    <property type="evidence" value="ECO:0007669"/>
    <property type="project" value="InterPro"/>
</dbReference>
<comment type="cofactor">
    <cofactor evidence="1">
        <name>pyridoxal 5'-phosphate</name>
        <dbReference type="ChEBI" id="CHEBI:597326"/>
    </cofactor>
</comment>
<dbReference type="Pfam" id="PF00155">
    <property type="entry name" value="Aminotran_1_2"/>
    <property type="match status" value="1"/>
</dbReference>
<reference evidence="12 13" key="1">
    <citation type="journal article" date="2016" name="Mol. Biol. Evol.">
        <title>Comparative Genomics of Early-Diverging Mushroom-Forming Fungi Provides Insights into the Origins of Lignocellulose Decay Capabilities.</title>
        <authorList>
            <person name="Nagy L.G."/>
            <person name="Riley R."/>
            <person name="Tritt A."/>
            <person name="Adam C."/>
            <person name="Daum C."/>
            <person name="Floudas D."/>
            <person name="Sun H."/>
            <person name="Yadav J.S."/>
            <person name="Pangilinan J."/>
            <person name="Larsson K.H."/>
            <person name="Matsuura K."/>
            <person name="Barry K."/>
            <person name="Labutti K."/>
            <person name="Kuo R."/>
            <person name="Ohm R.A."/>
            <person name="Bhattacharya S.S."/>
            <person name="Shirouzu T."/>
            <person name="Yoshinaga Y."/>
            <person name="Martin F.M."/>
            <person name="Grigoriev I.V."/>
            <person name="Hibbett D.S."/>
        </authorList>
    </citation>
    <scope>NUCLEOTIDE SEQUENCE [LARGE SCALE GENOMIC DNA]</scope>
    <source>
        <strain evidence="12 13">HHB12733</strain>
    </source>
</reference>
<keyword evidence="10" id="KW-0012">Acyltransferase</keyword>
<evidence type="ECO:0000256" key="7">
    <source>
        <dbReference type="ARBA" id="ARBA00022898"/>
    </source>
</evidence>
<dbReference type="InterPro" id="IPR015424">
    <property type="entry name" value="PyrdxlP-dep_Trfase"/>
</dbReference>
<keyword evidence="13" id="KW-1185">Reference proteome</keyword>
<dbReference type="InterPro" id="IPR015421">
    <property type="entry name" value="PyrdxlP-dep_Trfase_major"/>
</dbReference>
<dbReference type="GO" id="GO:0005783">
    <property type="term" value="C:endoplasmic reticulum"/>
    <property type="evidence" value="ECO:0007669"/>
    <property type="project" value="TreeGrafter"/>
</dbReference>
<dbReference type="InterPro" id="IPR004839">
    <property type="entry name" value="Aminotransferase_I/II_large"/>
</dbReference>
<comment type="pathway">
    <text evidence="2">Lipid metabolism; sphingolipid metabolism.</text>
</comment>
<dbReference type="PANTHER" id="PTHR13693:SF2">
    <property type="entry name" value="SERINE PALMITOYLTRANSFERASE 1"/>
    <property type="match status" value="1"/>
</dbReference>
<dbReference type="InterPro" id="IPR015422">
    <property type="entry name" value="PyrdxlP-dep_Trfase_small"/>
</dbReference>
<keyword evidence="6 12" id="KW-0808">Transferase</keyword>
<dbReference type="Gene3D" id="3.40.640.10">
    <property type="entry name" value="Type I PLP-dependent aspartate aminotransferase-like (Major domain)"/>
    <property type="match status" value="1"/>
</dbReference>
<sequence>MATAVNSTGPLLDATPAALEPLLHYVNLSLAYVYHSFLSLPGSSILIRYVRSSYQNDPLRTVLEVILLLFALRTILQSRTRADRSAKNYVQLSESEIDELVDDWVPEPLVAPLTAAEQAQLNNLPVISGAAGAKPKLVSTGKTVLNLASYNFAGLANNEHIKEQAIGALRKYGVGSCGPPGFYGTIDVHMQLEQDLANFLGTESAIIYSQAFSTASSVIPAFCKRGDIIVADRGVSFAIQKGIQISRSTVRWFDHNDLDSLEEVLVSVDKEMKKKRAPLTRRFIVTEGIFENDGQMVDLPKLIELKEKFKYRLLLDESISFGTVGRTGRGLTELYNVPATHIDMLLGSMATGLASAGGFCAGSRVVTEHQRINGTSFVFSAAMPALLAVSASEAIGLLRDNPASLRELAENVRVVRGVLDRLECIEVPSHPASPLIHIYIRSASPAQGSTLEVPSLAAQRKGGKSKPNSLVPADPVVFDIEAEERLLQDVVDEALAQGVLISRVKRLRGQEAAEPRPSIKLAVTAGLTRKEVEKAAGVIRAALLKVLGKRR</sequence>
<keyword evidence="8" id="KW-0746">Sphingolipid metabolism</keyword>
<protein>
    <recommendedName>
        <fullName evidence="5">serine C-palmitoyltransferase</fullName>
        <ecNumber evidence="5">2.3.1.50</ecNumber>
    </recommendedName>
</protein>
<evidence type="ECO:0000256" key="4">
    <source>
        <dbReference type="ARBA" id="ARBA00008392"/>
    </source>
</evidence>
<evidence type="ECO:0000256" key="10">
    <source>
        <dbReference type="ARBA" id="ARBA00023315"/>
    </source>
</evidence>
<feature type="domain" description="Aminotransferase class I/classII large" evidence="11">
    <location>
        <begin position="143"/>
        <end position="537"/>
    </location>
</feature>
<evidence type="ECO:0000256" key="8">
    <source>
        <dbReference type="ARBA" id="ARBA00022919"/>
    </source>
</evidence>
<dbReference type="Proteomes" id="UP000076842">
    <property type="component" value="Unassembled WGS sequence"/>
</dbReference>
<evidence type="ECO:0000256" key="6">
    <source>
        <dbReference type="ARBA" id="ARBA00022679"/>
    </source>
</evidence>